<accession>A0ABV4AUA2</accession>
<protein>
    <submittedName>
        <fullName evidence="2">Uncharacterized protein</fullName>
    </submittedName>
</protein>
<dbReference type="EMBL" id="JBGBPY010000001">
    <property type="protein sequence ID" value="MEY2183973.1"/>
    <property type="molecule type" value="Genomic_DNA"/>
</dbReference>
<gene>
    <name evidence="2" type="ORF">AB7878_16245</name>
</gene>
<comment type="caution">
    <text evidence="2">The sequence shown here is derived from an EMBL/GenBank/DDBJ whole genome shotgun (WGS) entry which is preliminary data.</text>
</comment>
<proteinExistence type="predicted"/>
<feature type="compositionally biased region" description="Polar residues" evidence="1">
    <location>
        <begin position="28"/>
        <end position="40"/>
    </location>
</feature>
<organism evidence="2 3">
    <name type="scientific">Rhodanobacter humi</name>
    <dbReference type="NCBI Taxonomy" id="1888173"/>
    <lineage>
        <taxon>Bacteria</taxon>
        <taxon>Pseudomonadati</taxon>
        <taxon>Pseudomonadota</taxon>
        <taxon>Gammaproteobacteria</taxon>
        <taxon>Lysobacterales</taxon>
        <taxon>Rhodanobacteraceae</taxon>
        <taxon>Rhodanobacter</taxon>
    </lineage>
</organism>
<feature type="region of interest" description="Disordered" evidence="1">
    <location>
        <begin position="1"/>
        <end position="40"/>
    </location>
</feature>
<name>A0ABV4AUA2_9GAMM</name>
<evidence type="ECO:0000313" key="3">
    <source>
        <dbReference type="Proteomes" id="UP001562159"/>
    </source>
</evidence>
<keyword evidence="3" id="KW-1185">Reference proteome</keyword>
<evidence type="ECO:0000313" key="2">
    <source>
        <dbReference type="EMBL" id="MEY2183973.1"/>
    </source>
</evidence>
<sequence length="40" mass="4305">MSKTIRRKADTIARGTDGLNEPIFGNGWLQSDSTATKGLP</sequence>
<reference evidence="2 3" key="1">
    <citation type="submission" date="2024-07" db="EMBL/GenBank/DDBJ databases">
        <title>Molecular mechanisms and environmental adaptations of flagellar loss and biofilm growth of Rhodanobacter under environmental stress.</title>
        <authorList>
            <person name="Chen M."/>
        </authorList>
    </citation>
    <scope>NUCLEOTIDE SEQUENCE [LARGE SCALE GENOMIC DNA]</scope>
    <source>
        <strain evidence="2 3">RS22</strain>
    </source>
</reference>
<evidence type="ECO:0000256" key="1">
    <source>
        <dbReference type="SAM" id="MobiDB-lite"/>
    </source>
</evidence>
<dbReference type="Proteomes" id="UP001562159">
    <property type="component" value="Unassembled WGS sequence"/>
</dbReference>